<evidence type="ECO:0000256" key="9">
    <source>
        <dbReference type="ARBA" id="ARBA00022777"/>
    </source>
</evidence>
<gene>
    <name evidence="17" type="ORF">L21TH_1742</name>
</gene>
<dbReference type="GO" id="GO:0005886">
    <property type="term" value="C:plasma membrane"/>
    <property type="evidence" value="ECO:0007669"/>
    <property type="project" value="UniProtKB-SubCell"/>
</dbReference>
<dbReference type="RefSeq" id="WP_006314242.1">
    <property type="nucleotide sequence ID" value="NZ_ARZA01000198.1"/>
</dbReference>
<keyword evidence="13 14" id="KW-0472">Membrane</keyword>
<name>R1CD40_9FIRM</name>
<reference evidence="17 18" key="1">
    <citation type="journal article" date="2015" name="Geomicrobiol. J.">
        <title>Caldisalinibacter kiritimatiensis gen. nov., sp. nov., a moderately thermohalophilic thiosulfate-reducing bacterium from a hypersaline microbial mat.</title>
        <authorList>
            <person name="Ben Hania W."/>
            <person name="Joseph M."/>
            <person name="Fiebig A."/>
            <person name="Bunk B."/>
            <person name="Klenk H.-P."/>
            <person name="Fardeau M.-L."/>
            <person name="Spring S."/>
        </authorList>
    </citation>
    <scope>NUCLEOTIDE SEQUENCE [LARGE SCALE GENOMIC DNA]</scope>
    <source>
        <strain evidence="17 18">L21-TH-D2</strain>
    </source>
</reference>
<evidence type="ECO:0000256" key="1">
    <source>
        <dbReference type="ARBA" id="ARBA00000085"/>
    </source>
</evidence>
<dbReference type="SMART" id="SM00304">
    <property type="entry name" value="HAMP"/>
    <property type="match status" value="1"/>
</dbReference>
<dbReference type="CDD" id="cd00082">
    <property type="entry name" value="HisKA"/>
    <property type="match status" value="1"/>
</dbReference>
<keyword evidence="10" id="KW-0067">ATP-binding</keyword>
<keyword evidence="9 17" id="KW-0418">Kinase</keyword>
<dbReference type="EC" id="2.7.13.3" evidence="3"/>
<dbReference type="SUPFAM" id="SSF47384">
    <property type="entry name" value="Homodimeric domain of signal transducing histidine kinase"/>
    <property type="match status" value="1"/>
</dbReference>
<dbReference type="InterPro" id="IPR005467">
    <property type="entry name" value="His_kinase_dom"/>
</dbReference>
<dbReference type="InterPro" id="IPR050398">
    <property type="entry name" value="HssS/ArlS-like"/>
</dbReference>
<dbReference type="Proteomes" id="UP000013378">
    <property type="component" value="Unassembled WGS sequence"/>
</dbReference>
<dbReference type="GO" id="GO:0000155">
    <property type="term" value="F:phosphorelay sensor kinase activity"/>
    <property type="evidence" value="ECO:0007669"/>
    <property type="project" value="InterPro"/>
</dbReference>
<protein>
    <recommendedName>
        <fullName evidence="3">histidine kinase</fullName>
        <ecNumber evidence="3">2.7.13.3</ecNumber>
    </recommendedName>
</protein>
<dbReference type="InterPro" id="IPR036097">
    <property type="entry name" value="HisK_dim/P_sf"/>
</dbReference>
<keyword evidence="4" id="KW-1003">Cell membrane</keyword>
<feature type="domain" description="Histidine kinase" evidence="15">
    <location>
        <begin position="239"/>
        <end position="445"/>
    </location>
</feature>
<dbReference type="SUPFAM" id="SSF55874">
    <property type="entry name" value="ATPase domain of HSP90 chaperone/DNA topoisomerase II/histidine kinase"/>
    <property type="match status" value="1"/>
</dbReference>
<dbReference type="Pfam" id="PF02518">
    <property type="entry name" value="HATPase_c"/>
    <property type="match status" value="1"/>
</dbReference>
<dbReference type="InterPro" id="IPR003660">
    <property type="entry name" value="HAMP_dom"/>
</dbReference>
<feature type="domain" description="HAMP" evidence="16">
    <location>
        <begin position="179"/>
        <end position="231"/>
    </location>
</feature>
<dbReference type="SMART" id="SM00387">
    <property type="entry name" value="HATPase_c"/>
    <property type="match status" value="1"/>
</dbReference>
<dbReference type="InterPro" id="IPR036890">
    <property type="entry name" value="HATPase_C_sf"/>
</dbReference>
<dbReference type="Gene3D" id="6.10.340.10">
    <property type="match status" value="1"/>
</dbReference>
<dbReference type="InterPro" id="IPR003661">
    <property type="entry name" value="HisK_dim/P_dom"/>
</dbReference>
<keyword evidence="8" id="KW-0547">Nucleotide-binding</keyword>
<dbReference type="OrthoDB" id="9780718at2"/>
<dbReference type="CDD" id="cd06225">
    <property type="entry name" value="HAMP"/>
    <property type="match status" value="1"/>
</dbReference>
<dbReference type="eggNOG" id="COG2205">
    <property type="taxonomic scope" value="Bacteria"/>
</dbReference>
<evidence type="ECO:0000313" key="18">
    <source>
        <dbReference type="Proteomes" id="UP000013378"/>
    </source>
</evidence>
<proteinExistence type="predicted"/>
<dbReference type="Gene3D" id="3.30.565.10">
    <property type="entry name" value="Histidine kinase-like ATPase, C-terminal domain"/>
    <property type="match status" value="1"/>
</dbReference>
<keyword evidence="5" id="KW-0597">Phosphoprotein</keyword>
<keyword evidence="6" id="KW-0808">Transferase</keyword>
<evidence type="ECO:0000256" key="10">
    <source>
        <dbReference type="ARBA" id="ARBA00022840"/>
    </source>
</evidence>
<evidence type="ECO:0000256" key="7">
    <source>
        <dbReference type="ARBA" id="ARBA00022692"/>
    </source>
</evidence>
<evidence type="ECO:0000256" key="3">
    <source>
        <dbReference type="ARBA" id="ARBA00012438"/>
    </source>
</evidence>
<dbReference type="PATRIC" id="fig|1304284.3.peg.1709"/>
<dbReference type="PROSITE" id="PS50885">
    <property type="entry name" value="HAMP"/>
    <property type="match status" value="1"/>
</dbReference>
<evidence type="ECO:0000259" key="16">
    <source>
        <dbReference type="PROSITE" id="PS50885"/>
    </source>
</evidence>
<dbReference type="Pfam" id="PF00512">
    <property type="entry name" value="HisKA"/>
    <property type="match status" value="1"/>
</dbReference>
<feature type="transmembrane region" description="Helical" evidence="14">
    <location>
        <begin position="9"/>
        <end position="27"/>
    </location>
</feature>
<dbReference type="InterPro" id="IPR003594">
    <property type="entry name" value="HATPase_dom"/>
</dbReference>
<dbReference type="STRING" id="1304284.L21TH_1742"/>
<evidence type="ECO:0000256" key="8">
    <source>
        <dbReference type="ARBA" id="ARBA00022741"/>
    </source>
</evidence>
<comment type="catalytic activity">
    <reaction evidence="1">
        <text>ATP + protein L-histidine = ADP + protein N-phospho-L-histidine.</text>
        <dbReference type="EC" id="2.7.13.3"/>
    </reaction>
</comment>
<dbReference type="PRINTS" id="PR00344">
    <property type="entry name" value="BCTRLSENSOR"/>
</dbReference>
<evidence type="ECO:0000256" key="11">
    <source>
        <dbReference type="ARBA" id="ARBA00022989"/>
    </source>
</evidence>
<evidence type="ECO:0000256" key="12">
    <source>
        <dbReference type="ARBA" id="ARBA00023012"/>
    </source>
</evidence>
<dbReference type="GO" id="GO:0005524">
    <property type="term" value="F:ATP binding"/>
    <property type="evidence" value="ECO:0007669"/>
    <property type="project" value="UniProtKB-KW"/>
</dbReference>
<dbReference type="PANTHER" id="PTHR45528">
    <property type="entry name" value="SENSOR HISTIDINE KINASE CPXA"/>
    <property type="match status" value="1"/>
</dbReference>
<accession>R1CD40</accession>
<evidence type="ECO:0000313" key="17">
    <source>
        <dbReference type="EMBL" id="EOD00215.1"/>
    </source>
</evidence>
<sequence length="445" mass="50668">MTKIGKKLIITYIILLIITFLAITISYNSLSKVYLLNETKQQLKDEGEKIAEILKGFSLDERTIRDRINDIQKLKVAGRFIDSQMIILNGNKNIVYKDTDIKYPQILLRIIRERKNTIKGYISKATPILDDNGNIKGHVVLSTRVENINKLNNLLRRSRRISFTIAGILAFIIGIIFARGITKPIKKLANKMKNFSLKKYEDQDIIKTGDEIEELDKSFREMANRIKMYDEQQKRFFQNTSHELKTPLMSIQGYAEAIKDGIVEGEELEESLDIIINESQRLKKIVDELVYLTKLENAKEHFNFERKNLLDIVNKAVKSVKSLADEKGISIKILHDINHVGMYDEDKLIRAFINILGNGIRYAEKEITINIKDNIDKIVITITDDGTGFNNGEEKKVFDRLYKGNKGNTGIGLAITKAIVNGHKGSITAYNSSTKGAAFEISLPK</sequence>
<evidence type="ECO:0000256" key="13">
    <source>
        <dbReference type="ARBA" id="ARBA00023136"/>
    </source>
</evidence>
<keyword evidence="7 14" id="KW-0812">Transmembrane</keyword>
<comment type="caution">
    <text evidence="17">The sequence shown here is derived from an EMBL/GenBank/DDBJ whole genome shotgun (WGS) entry which is preliminary data.</text>
</comment>
<evidence type="ECO:0000256" key="6">
    <source>
        <dbReference type="ARBA" id="ARBA00022679"/>
    </source>
</evidence>
<dbReference type="InterPro" id="IPR004358">
    <property type="entry name" value="Sig_transdc_His_kin-like_C"/>
</dbReference>
<evidence type="ECO:0000259" key="15">
    <source>
        <dbReference type="PROSITE" id="PS50109"/>
    </source>
</evidence>
<keyword evidence="11 14" id="KW-1133">Transmembrane helix</keyword>
<dbReference type="AlphaFoldDB" id="R1CD40"/>
<evidence type="ECO:0000256" key="14">
    <source>
        <dbReference type="SAM" id="Phobius"/>
    </source>
</evidence>
<dbReference type="EMBL" id="ARZA01000198">
    <property type="protein sequence ID" value="EOD00215.1"/>
    <property type="molecule type" value="Genomic_DNA"/>
</dbReference>
<evidence type="ECO:0000256" key="5">
    <source>
        <dbReference type="ARBA" id="ARBA00022553"/>
    </source>
</evidence>
<keyword evidence="18" id="KW-1185">Reference proteome</keyword>
<dbReference type="Gene3D" id="1.10.287.130">
    <property type="match status" value="1"/>
</dbReference>
<dbReference type="FunFam" id="1.10.287.130:FF:000001">
    <property type="entry name" value="Two-component sensor histidine kinase"/>
    <property type="match status" value="1"/>
</dbReference>
<feature type="transmembrane region" description="Helical" evidence="14">
    <location>
        <begin position="161"/>
        <end position="182"/>
    </location>
</feature>
<dbReference type="PANTHER" id="PTHR45528:SF1">
    <property type="entry name" value="SENSOR HISTIDINE KINASE CPXA"/>
    <property type="match status" value="1"/>
</dbReference>
<organism evidence="17 18">
    <name type="scientific">Caldisalinibacter kiritimatiensis</name>
    <dbReference type="NCBI Taxonomy" id="1304284"/>
    <lineage>
        <taxon>Bacteria</taxon>
        <taxon>Bacillati</taxon>
        <taxon>Bacillota</taxon>
        <taxon>Tissierellia</taxon>
        <taxon>Tissierellales</taxon>
        <taxon>Thermohalobacteraceae</taxon>
        <taxon>Caldisalinibacter</taxon>
    </lineage>
</organism>
<keyword evidence="12" id="KW-0902">Two-component regulatory system</keyword>
<dbReference type="SMART" id="SM00388">
    <property type="entry name" value="HisKA"/>
    <property type="match status" value="1"/>
</dbReference>
<evidence type="ECO:0000256" key="4">
    <source>
        <dbReference type="ARBA" id="ARBA00022475"/>
    </source>
</evidence>
<comment type="subcellular location">
    <subcellularLocation>
        <location evidence="2">Cell membrane</location>
        <topology evidence="2">Multi-pass membrane protein</topology>
    </subcellularLocation>
</comment>
<dbReference type="PROSITE" id="PS50109">
    <property type="entry name" value="HIS_KIN"/>
    <property type="match status" value="1"/>
</dbReference>
<evidence type="ECO:0000256" key="2">
    <source>
        <dbReference type="ARBA" id="ARBA00004651"/>
    </source>
</evidence>